<comment type="caution">
    <text evidence="3">The sequence shown here is derived from an EMBL/GenBank/DDBJ whole genome shotgun (WGS) entry which is preliminary data.</text>
</comment>
<evidence type="ECO:0000256" key="1">
    <source>
        <dbReference type="SAM" id="MobiDB-lite"/>
    </source>
</evidence>
<organism evidence="3 4">
    <name type="scientific">Cephalotus follicularis</name>
    <name type="common">Albany pitcher plant</name>
    <dbReference type="NCBI Taxonomy" id="3775"/>
    <lineage>
        <taxon>Eukaryota</taxon>
        <taxon>Viridiplantae</taxon>
        <taxon>Streptophyta</taxon>
        <taxon>Embryophyta</taxon>
        <taxon>Tracheophyta</taxon>
        <taxon>Spermatophyta</taxon>
        <taxon>Magnoliopsida</taxon>
        <taxon>eudicotyledons</taxon>
        <taxon>Gunneridae</taxon>
        <taxon>Pentapetalae</taxon>
        <taxon>rosids</taxon>
        <taxon>fabids</taxon>
        <taxon>Oxalidales</taxon>
        <taxon>Cephalotaceae</taxon>
        <taxon>Cephalotus</taxon>
    </lineage>
</organism>
<dbReference type="Pfam" id="PF20167">
    <property type="entry name" value="Transposase_32"/>
    <property type="match status" value="1"/>
</dbReference>
<gene>
    <name evidence="3" type="ORF">CFOL_v3_00393</name>
</gene>
<dbReference type="InParanoid" id="A0A1Q3AMR8"/>
<feature type="compositionally biased region" description="Acidic residues" evidence="1">
    <location>
        <begin position="208"/>
        <end position="218"/>
    </location>
</feature>
<feature type="compositionally biased region" description="Acidic residues" evidence="1">
    <location>
        <begin position="296"/>
        <end position="315"/>
    </location>
</feature>
<reference evidence="4" key="1">
    <citation type="submission" date="2016-04" db="EMBL/GenBank/DDBJ databases">
        <title>Cephalotus genome sequencing.</title>
        <authorList>
            <person name="Fukushima K."/>
            <person name="Hasebe M."/>
            <person name="Fang X."/>
        </authorList>
    </citation>
    <scope>NUCLEOTIDE SEQUENCE [LARGE SCALE GENOMIC DNA]</scope>
    <source>
        <strain evidence="4">cv. St1</strain>
    </source>
</reference>
<proteinExistence type="predicted"/>
<feature type="region of interest" description="Disordered" evidence="1">
    <location>
        <begin position="262"/>
        <end position="315"/>
    </location>
</feature>
<dbReference type="OrthoDB" id="848707at2759"/>
<dbReference type="InterPro" id="IPR046796">
    <property type="entry name" value="Transposase_32_dom"/>
</dbReference>
<dbReference type="AlphaFoldDB" id="A0A1Q3AMR8"/>
<dbReference type="EMBL" id="BDDD01000007">
    <property type="protein sequence ID" value="GAV56852.1"/>
    <property type="molecule type" value="Genomic_DNA"/>
</dbReference>
<dbReference type="Proteomes" id="UP000187406">
    <property type="component" value="Unassembled WGS sequence"/>
</dbReference>
<protein>
    <recommendedName>
        <fullName evidence="2">Putative plant transposon protein domain-containing protein</fullName>
    </recommendedName>
</protein>
<evidence type="ECO:0000313" key="4">
    <source>
        <dbReference type="Proteomes" id="UP000187406"/>
    </source>
</evidence>
<sequence>MKEFHFKFLPSSRVYLNTTVKHTEIGFSCSTLATILDIPNEGARGWNQRNWIINNEFNKEECVRMLFGENADCMQRMYTRNLSLHHRFLHRAIATHILPKAGGFDEVTHIDAYTMYHLITSKRINVPNLIIHHMLATQGRENGRLAYSNIITKIFIHFGVDLSGELHHSLQSADKLGNRTLGRMGFKKYKRLVTWIPREENSNRVIEDEGEEMGEEAQGEAANEPQVDPTPNVNLPRTQFEELMEAIKGIKVDVQTLKRRQKRIARRISRKETVSDKNLITSSSEENEAPQREDGGATDELGDMDGDNEDDNMDV</sequence>
<feature type="region of interest" description="Disordered" evidence="1">
    <location>
        <begin position="203"/>
        <end position="232"/>
    </location>
</feature>
<name>A0A1Q3AMR8_CEPFO</name>
<evidence type="ECO:0000259" key="2">
    <source>
        <dbReference type="Pfam" id="PF20167"/>
    </source>
</evidence>
<accession>A0A1Q3AMR8</accession>
<keyword evidence="4" id="KW-1185">Reference proteome</keyword>
<feature type="domain" description="Putative plant transposon protein" evidence="2">
    <location>
        <begin position="15"/>
        <end position="161"/>
    </location>
</feature>
<evidence type="ECO:0000313" key="3">
    <source>
        <dbReference type="EMBL" id="GAV56852.1"/>
    </source>
</evidence>